<evidence type="ECO:0000313" key="2">
    <source>
        <dbReference type="Proteomes" id="UP001500442"/>
    </source>
</evidence>
<protein>
    <submittedName>
        <fullName evidence="1">Uncharacterized protein</fullName>
    </submittedName>
</protein>
<reference evidence="1 2" key="1">
    <citation type="journal article" date="2019" name="Int. J. Syst. Evol. Microbiol.">
        <title>The Global Catalogue of Microorganisms (GCM) 10K type strain sequencing project: providing services to taxonomists for standard genome sequencing and annotation.</title>
        <authorList>
            <consortium name="The Broad Institute Genomics Platform"/>
            <consortium name="The Broad Institute Genome Sequencing Center for Infectious Disease"/>
            <person name="Wu L."/>
            <person name="Ma J."/>
        </authorList>
    </citation>
    <scope>NUCLEOTIDE SEQUENCE [LARGE SCALE GENOMIC DNA]</scope>
    <source>
        <strain evidence="1 2">JCM 4823</strain>
    </source>
</reference>
<gene>
    <name evidence="1" type="ORF">GCM10010368_27070</name>
</gene>
<sequence>MAAVLCPDLVRYESDADLSESLEGLLGSHPRITSGTLTVRVDERLARTRDFRVHGVPAHRAHQRRRTELVAAERARLRLDDHRPRVP</sequence>
<keyword evidence="2" id="KW-1185">Reference proteome</keyword>
<proteinExistence type="predicted"/>
<dbReference type="EMBL" id="BAAASN010000005">
    <property type="protein sequence ID" value="GAA2258888.1"/>
    <property type="molecule type" value="Genomic_DNA"/>
</dbReference>
<name>A0ABN3EI24_9ACTN</name>
<comment type="caution">
    <text evidence="1">The sequence shown here is derived from an EMBL/GenBank/DDBJ whole genome shotgun (WGS) entry which is preliminary data.</text>
</comment>
<dbReference type="Proteomes" id="UP001500442">
    <property type="component" value="Unassembled WGS sequence"/>
</dbReference>
<organism evidence="1 2">
    <name type="scientific">Streptomyces roseiscleroticus</name>
    <dbReference type="NCBI Taxonomy" id="1972"/>
    <lineage>
        <taxon>Bacteria</taxon>
        <taxon>Bacillati</taxon>
        <taxon>Actinomycetota</taxon>
        <taxon>Actinomycetes</taxon>
        <taxon>Kitasatosporales</taxon>
        <taxon>Streptomycetaceae</taxon>
        <taxon>Streptomyces</taxon>
    </lineage>
</organism>
<evidence type="ECO:0000313" key="1">
    <source>
        <dbReference type="EMBL" id="GAA2258888.1"/>
    </source>
</evidence>
<accession>A0ABN3EI24</accession>